<organism evidence="4 5">
    <name type="scientific">Deinococcus malanensis</name>
    <dbReference type="NCBI Taxonomy" id="1706855"/>
    <lineage>
        <taxon>Bacteria</taxon>
        <taxon>Thermotogati</taxon>
        <taxon>Deinococcota</taxon>
        <taxon>Deinococci</taxon>
        <taxon>Deinococcales</taxon>
        <taxon>Deinococcaceae</taxon>
        <taxon>Deinococcus</taxon>
    </lineage>
</organism>
<dbReference type="Gene3D" id="3.40.630.30">
    <property type="match status" value="1"/>
</dbReference>
<dbReference type="Proteomes" id="UP000647587">
    <property type="component" value="Unassembled WGS sequence"/>
</dbReference>
<dbReference type="InterPro" id="IPR000182">
    <property type="entry name" value="GNAT_dom"/>
</dbReference>
<gene>
    <name evidence="4" type="ORF">GCM10008955_21710</name>
</gene>
<evidence type="ECO:0000259" key="3">
    <source>
        <dbReference type="PROSITE" id="PS51186"/>
    </source>
</evidence>
<keyword evidence="2" id="KW-0012">Acyltransferase</keyword>
<evidence type="ECO:0000313" key="4">
    <source>
        <dbReference type="EMBL" id="GGK27562.1"/>
    </source>
</evidence>
<comment type="caution">
    <text evidence="4">The sequence shown here is derived from an EMBL/GenBank/DDBJ whole genome shotgun (WGS) entry which is preliminary data.</text>
</comment>
<dbReference type="Pfam" id="PF00583">
    <property type="entry name" value="Acetyltransf_1"/>
    <property type="match status" value="1"/>
</dbReference>
<dbReference type="EMBL" id="BMPP01000008">
    <property type="protein sequence ID" value="GGK27562.1"/>
    <property type="molecule type" value="Genomic_DNA"/>
</dbReference>
<dbReference type="PANTHER" id="PTHR43877">
    <property type="entry name" value="AMINOALKYLPHOSPHONATE N-ACETYLTRANSFERASE-RELATED-RELATED"/>
    <property type="match status" value="1"/>
</dbReference>
<keyword evidence="5" id="KW-1185">Reference proteome</keyword>
<dbReference type="InterPro" id="IPR016181">
    <property type="entry name" value="Acyl_CoA_acyltransferase"/>
</dbReference>
<dbReference type="InterPro" id="IPR050832">
    <property type="entry name" value="Bact_Acetyltransf"/>
</dbReference>
<accession>A0ABQ2EYX5</accession>
<reference evidence="5" key="1">
    <citation type="journal article" date="2019" name="Int. J. Syst. Evol. Microbiol.">
        <title>The Global Catalogue of Microorganisms (GCM) 10K type strain sequencing project: providing services to taxonomists for standard genome sequencing and annotation.</title>
        <authorList>
            <consortium name="The Broad Institute Genomics Platform"/>
            <consortium name="The Broad Institute Genome Sequencing Center for Infectious Disease"/>
            <person name="Wu L."/>
            <person name="Ma J."/>
        </authorList>
    </citation>
    <scope>NUCLEOTIDE SEQUENCE [LARGE SCALE GENOMIC DNA]</scope>
    <source>
        <strain evidence="5">JCM 30331</strain>
    </source>
</reference>
<evidence type="ECO:0000256" key="2">
    <source>
        <dbReference type="ARBA" id="ARBA00023315"/>
    </source>
</evidence>
<feature type="domain" description="N-acetyltransferase" evidence="3">
    <location>
        <begin position="2"/>
        <end position="129"/>
    </location>
</feature>
<dbReference type="CDD" id="cd04301">
    <property type="entry name" value="NAT_SF"/>
    <property type="match status" value="1"/>
</dbReference>
<keyword evidence="1" id="KW-0808">Transferase</keyword>
<protein>
    <submittedName>
        <fullName evidence="4">N-acetyltransferase</fullName>
    </submittedName>
</protein>
<name>A0ABQ2EYX5_9DEIO</name>
<sequence length="129" mass="14041">MIRYRVRETVEFAALTELVRAAWGGQEDGSSWPGILARSLTWVCAYEGPTLIGFVNVAWDGGRHAFLLDTTVHPDHQRRGIGVRLVEEAAASARAGGAHWLHVDFEPHLAGFYARCGFGPTAAGLLRLG</sequence>
<dbReference type="RefSeq" id="WP_229780739.1">
    <property type="nucleotide sequence ID" value="NZ_BMPP01000008.1"/>
</dbReference>
<dbReference type="PROSITE" id="PS51186">
    <property type="entry name" value="GNAT"/>
    <property type="match status" value="1"/>
</dbReference>
<dbReference type="SUPFAM" id="SSF55729">
    <property type="entry name" value="Acyl-CoA N-acyltransferases (Nat)"/>
    <property type="match status" value="1"/>
</dbReference>
<evidence type="ECO:0000313" key="5">
    <source>
        <dbReference type="Proteomes" id="UP000647587"/>
    </source>
</evidence>
<proteinExistence type="predicted"/>
<evidence type="ECO:0000256" key="1">
    <source>
        <dbReference type="ARBA" id="ARBA00022679"/>
    </source>
</evidence>